<proteinExistence type="predicted"/>
<dbReference type="SMART" id="SM00354">
    <property type="entry name" value="HTH_LACI"/>
    <property type="match status" value="1"/>
</dbReference>
<dbReference type="PANTHER" id="PTHR30146">
    <property type="entry name" value="LACI-RELATED TRANSCRIPTIONAL REPRESSOR"/>
    <property type="match status" value="1"/>
</dbReference>
<evidence type="ECO:0000256" key="1">
    <source>
        <dbReference type="ARBA" id="ARBA00023015"/>
    </source>
</evidence>
<organism evidence="5 6">
    <name type="scientific">Pontibacter silvestris</name>
    <dbReference type="NCBI Taxonomy" id="2305183"/>
    <lineage>
        <taxon>Bacteria</taxon>
        <taxon>Pseudomonadati</taxon>
        <taxon>Bacteroidota</taxon>
        <taxon>Cytophagia</taxon>
        <taxon>Cytophagales</taxon>
        <taxon>Hymenobacteraceae</taxon>
        <taxon>Pontibacter</taxon>
    </lineage>
</organism>
<dbReference type="Gene3D" id="3.40.50.2300">
    <property type="match status" value="2"/>
</dbReference>
<evidence type="ECO:0000256" key="2">
    <source>
        <dbReference type="ARBA" id="ARBA00023125"/>
    </source>
</evidence>
<dbReference type="Pfam" id="PF00356">
    <property type="entry name" value="LacI"/>
    <property type="match status" value="1"/>
</dbReference>
<feature type="domain" description="HTH lacI-type" evidence="4">
    <location>
        <begin position="8"/>
        <end position="61"/>
    </location>
</feature>
<evidence type="ECO:0000313" key="6">
    <source>
        <dbReference type="Proteomes" id="UP001597369"/>
    </source>
</evidence>
<accession>A0ABW4X2T6</accession>
<dbReference type="Proteomes" id="UP001597369">
    <property type="component" value="Unassembled WGS sequence"/>
</dbReference>
<dbReference type="Pfam" id="PF13377">
    <property type="entry name" value="Peripla_BP_3"/>
    <property type="match status" value="1"/>
</dbReference>
<dbReference type="CDD" id="cd01392">
    <property type="entry name" value="HTH_LacI"/>
    <property type="match status" value="1"/>
</dbReference>
<dbReference type="SUPFAM" id="SSF53822">
    <property type="entry name" value="Periplasmic binding protein-like I"/>
    <property type="match status" value="1"/>
</dbReference>
<dbReference type="InterPro" id="IPR010982">
    <property type="entry name" value="Lambda_DNA-bd_dom_sf"/>
</dbReference>
<evidence type="ECO:0000259" key="4">
    <source>
        <dbReference type="PROSITE" id="PS50932"/>
    </source>
</evidence>
<dbReference type="EMBL" id="JBHUHV010000053">
    <property type="protein sequence ID" value="MFD2068457.1"/>
    <property type="molecule type" value="Genomic_DNA"/>
</dbReference>
<protein>
    <submittedName>
        <fullName evidence="5">LacI family DNA-binding transcriptional regulator</fullName>
    </submittedName>
</protein>
<dbReference type="InterPro" id="IPR000843">
    <property type="entry name" value="HTH_LacI"/>
</dbReference>
<dbReference type="GO" id="GO:0003677">
    <property type="term" value="F:DNA binding"/>
    <property type="evidence" value="ECO:0007669"/>
    <property type="project" value="UniProtKB-KW"/>
</dbReference>
<dbReference type="InterPro" id="IPR028082">
    <property type="entry name" value="Peripla_BP_I"/>
</dbReference>
<gene>
    <name evidence="5" type="ORF">ACFSKU_16320</name>
</gene>
<sequence>MSNRSQHTIKDIAVALGLSASTVSRALNDHPHISQETKQRVREAVEKLDYRRNALAANLRTSKSNIIGLIVPRISMFFLSSVITAIQNKLHEFGYNLMVCQSNDSQVLEKELVNAMYASRVDGLIVSATLSTEDFSHFDIFSRRNIPLVFFDRIPRNYPAHKIQGDDYQGGYQTTLHLLEQGCRRIAFICGPLTSNLYQDRYAGYQNALKKYAVAVDEQIIFFHELSKGNALKDCDILFAQAPYPDAVFACNDTSAIAVVEHAKAKQIKVPEVLKVAGYSNDPRTQIIDPAITSVEQFPLEVGTQAAALVMDLIQQKTMPGRNFISLTTPVDLVKRTSSGA</sequence>
<dbReference type="CDD" id="cd06267">
    <property type="entry name" value="PBP1_LacI_sugar_binding-like"/>
    <property type="match status" value="1"/>
</dbReference>
<evidence type="ECO:0000256" key="3">
    <source>
        <dbReference type="ARBA" id="ARBA00023163"/>
    </source>
</evidence>
<keyword evidence="3" id="KW-0804">Transcription</keyword>
<keyword evidence="1" id="KW-0805">Transcription regulation</keyword>
<dbReference type="RefSeq" id="WP_229959520.1">
    <property type="nucleotide sequence ID" value="NZ_JAJJWI010000005.1"/>
</dbReference>
<evidence type="ECO:0000313" key="5">
    <source>
        <dbReference type="EMBL" id="MFD2068457.1"/>
    </source>
</evidence>
<keyword evidence="2 5" id="KW-0238">DNA-binding</keyword>
<dbReference type="PANTHER" id="PTHR30146:SF109">
    <property type="entry name" value="HTH-TYPE TRANSCRIPTIONAL REGULATOR GALS"/>
    <property type="match status" value="1"/>
</dbReference>
<dbReference type="InterPro" id="IPR046335">
    <property type="entry name" value="LacI/GalR-like_sensor"/>
</dbReference>
<dbReference type="SUPFAM" id="SSF47413">
    <property type="entry name" value="lambda repressor-like DNA-binding domains"/>
    <property type="match status" value="1"/>
</dbReference>
<dbReference type="Gene3D" id="1.10.260.40">
    <property type="entry name" value="lambda repressor-like DNA-binding domains"/>
    <property type="match status" value="1"/>
</dbReference>
<reference evidence="6" key="1">
    <citation type="journal article" date="2019" name="Int. J. Syst. Evol. Microbiol.">
        <title>The Global Catalogue of Microorganisms (GCM) 10K type strain sequencing project: providing services to taxonomists for standard genome sequencing and annotation.</title>
        <authorList>
            <consortium name="The Broad Institute Genomics Platform"/>
            <consortium name="The Broad Institute Genome Sequencing Center for Infectious Disease"/>
            <person name="Wu L."/>
            <person name="Ma J."/>
        </authorList>
    </citation>
    <scope>NUCLEOTIDE SEQUENCE [LARGE SCALE GENOMIC DNA]</scope>
    <source>
        <strain evidence="6">JCM 16545</strain>
    </source>
</reference>
<keyword evidence="6" id="KW-1185">Reference proteome</keyword>
<comment type="caution">
    <text evidence="5">The sequence shown here is derived from an EMBL/GenBank/DDBJ whole genome shotgun (WGS) entry which is preliminary data.</text>
</comment>
<dbReference type="PROSITE" id="PS50932">
    <property type="entry name" value="HTH_LACI_2"/>
    <property type="match status" value="1"/>
</dbReference>
<name>A0ABW4X2T6_9BACT</name>